<dbReference type="GO" id="GO:0016829">
    <property type="term" value="F:lyase activity"/>
    <property type="evidence" value="ECO:0007669"/>
    <property type="project" value="UniProtKB-KW"/>
</dbReference>
<protein>
    <submittedName>
        <fullName evidence="2">3-hydroxyacyl-[acyl-carrier-protein] dehydratase FabA</fullName>
    </submittedName>
</protein>
<dbReference type="Gene3D" id="3.10.129.10">
    <property type="entry name" value="Hotdog Thioesterase"/>
    <property type="match status" value="1"/>
</dbReference>
<name>A0A1Y5FA27_9BACT</name>
<reference evidence="3" key="1">
    <citation type="journal article" date="2017" name="Proc. Natl. Acad. Sci. U.S.A.">
        <title>Simulation of Deepwater Horizon oil plume reveals substrate specialization within a complex community of hydrocarbon-degraders.</title>
        <authorList>
            <person name="Hu P."/>
            <person name="Dubinsky E.A."/>
            <person name="Probst A.J."/>
            <person name="Wang J."/>
            <person name="Sieber C.M.K."/>
            <person name="Tom L.M."/>
            <person name="Gardinali P."/>
            <person name="Banfield J.F."/>
            <person name="Atlas R.M."/>
            <person name="Andersen G.L."/>
        </authorList>
    </citation>
    <scope>NUCLEOTIDE SEQUENCE [LARGE SCALE GENOMIC DNA]</scope>
</reference>
<sequence length="195" mass="21728">MMMNYNEFLDSSRLDKEQLLAWGNQTLVSDAPGLIPSLPAPPMLMFDRIVSIEHNGKRGRIVAEQDITTDAWFFQCHFRNDPVQPGCLGVDAVWQLLGMYCALRGATGSGRALGCKEVEFEGQIRPYDKVVTYDIEVRRFTQIQGTSIVIGTGKVLVDGEQIYTINDAKVGVFPDIQYGDYPNRSKNSTGGVMKK</sequence>
<dbReference type="InterPro" id="IPR013114">
    <property type="entry name" value="FabA_FabZ"/>
</dbReference>
<evidence type="ECO:0000256" key="1">
    <source>
        <dbReference type="ARBA" id="ARBA00023239"/>
    </source>
</evidence>
<dbReference type="UniPathway" id="UPA00094"/>
<dbReference type="EMBL" id="MAAO01000005">
    <property type="protein sequence ID" value="OUR97907.1"/>
    <property type="molecule type" value="Genomic_DNA"/>
</dbReference>
<organism evidence="2 3">
    <name type="scientific">Halobacteriovorax marinus</name>
    <dbReference type="NCBI Taxonomy" id="97084"/>
    <lineage>
        <taxon>Bacteria</taxon>
        <taxon>Pseudomonadati</taxon>
        <taxon>Bdellovibrionota</taxon>
        <taxon>Bacteriovoracia</taxon>
        <taxon>Bacteriovoracales</taxon>
        <taxon>Halobacteriovoraceae</taxon>
        <taxon>Halobacteriovorax</taxon>
    </lineage>
</organism>
<comment type="caution">
    <text evidence="2">The sequence shown here is derived from an EMBL/GenBank/DDBJ whole genome shotgun (WGS) entry which is preliminary data.</text>
</comment>
<dbReference type="GO" id="GO:0006633">
    <property type="term" value="P:fatty acid biosynthetic process"/>
    <property type="evidence" value="ECO:0007669"/>
    <property type="project" value="UniProtKB-UniPathway"/>
</dbReference>
<gene>
    <name evidence="2" type="ORF">A9Q84_06845</name>
</gene>
<dbReference type="NCBIfam" id="NF003509">
    <property type="entry name" value="PRK05174.1"/>
    <property type="match status" value="1"/>
</dbReference>
<dbReference type="PANTHER" id="PTHR30272">
    <property type="entry name" value="3-HYDROXYACYL-[ACYL-CARRIER-PROTEIN] DEHYDRATASE"/>
    <property type="match status" value="1"/>
</dbReference>
<dbReference type="Proteomes" id="UP000196531">
    <property type="component" value="Unassembled WGS sequence"/>
</dbReference>
<dbReference type="PANTHER" id="PTHR30272:SF8">
    <property type="entry name" value="3-HYDROXYDECANOYL-[ACYL-CARRIER-PROTEIN] DEHYDRATASE"/>
    <property type="match status" value="1"/>
</dbReference>
<dbReference type="SUPFAM" id="SSF54637">
    <property type="entry name" value="Thioesterase/thiol ester dehydrase-isomerase"/>
    <property type="match status" value="1"/>
</dbReference>
<dbReference type="InterPro" id="IPR029069">
    <property type="entry name" value="HotDog_dom_sf"/>
</dbReference>
<dbReference type="Pfam" id="PF07977">
    <property type="entry name" value="FabA"/>
    <property type="match status" value="1"/>
</dbReference>
<evidence type="ECO:0000313" key="3">
    <source>
        <dbReference type="Proteomes" id="UP000196531"/>
    </source>
</evidence>
<dbReference type="AlphaFoldDB" id="A0A1Y5FA27"/>
<proteinExistence type="predicted"/>
<accession>A0A1Y5FA27</accession>
<evidence type="ECO:0000313" key="2">
    <source>
        <dbReference type="EMBL" id="OUR97907.1"/>
    </source>
</evidence>
<keyword evidence="1" id="KW-0456">Lyase</keyword>